<dbReference type="EMBL" id="JBCEZU010000134">
    <property type="protein sequence ID" value="KAK9525818.1"/>
    <property type="molecule type" value="Genomic_DNA"/>
</dbReference>
<dbReference type="Pfam" id="PF00644">
    <property type="entry name" value="PARP"/>
    <property type="match status" value="1"/>
</dbReference>
<dbReference type="SUPFAM" id="SSF117839">
    <property type="entry name" value="WWE domain"/>
    <property type="match status" value="1"/>
</dbReference>
<feature type="compositionally biased region" description="Basic residues" evidence="5">
    <location>
        <begin position="1"/>
        <end position="12"/>
    </location>
</feature>
<keyword evidence="4" id="KW-0520">NAD</keyword>
<dbReference type="PANTHER" id="PTHR45740:SF6">
    <property type="entry name" value="PROTEIN MONO-ADP-RIBOSYLTRANSFERASE PARP12"/>
    <property type="match status" value="1"/>
</dbReference>
<comment type="subcellular location">
    <subcellularLocation>
        <location evidence="1">Nucleus</location>
    </subcellularLocation>
</comment>
<comment type="caution">
    <text evidence="8">The sequence shown here is derived from an EMBL/GenBank/DDBJ whole genome shotgun (WGS) entry which is preliminary data.</text>
</comment>
<evidence type="ECO:0000259" key="7">
    <source>
        <dbReference type="PROSITE" id="PS51059"/>
    </source>
</evidence>
<evidence type="ECO:0000256" key="5">
    <source>
        <dbReference type="SAM" id="MobiDB-lite"/>
    </source>
</evidence>
<keyword evidence="4" id="KW-0808">Transferase</keyword>
<accession>A0AAW1EUC0</accession>
<name>A0AAW1EUC0_ZOAVI</name>
<dbReference type="EC" id="2.4.2.-" evidence="4"/>
<dbReference type="PROSITE" id="PS51059">
    <property type="entry name" value="PARP_CATALYTIC"/>
    <property type="match status" value="1"/>
</dbReference>
<dbReference type="Pfam" id="PF02825">
    <property type="entry name" value="WWE"/>
    <property type="match status" value="1"/>
</dbReference>
<keyword evidence="2" id="KW-0539">Nucleus</keyword>
<protein>
    <recommendedName>
        <fullName evidence="4">Poly [ADP-ribose] polymerase</fullName>
        <shortName evidence="4">PARP</shortName>
        <ecNumber evidence="4">2.4.2.-</ecNumber>
    </recommendedName>
</protein>
<keyword evidence="9" id="KW-1185">Reference proteome</keyword>
<feature type="domain" description="PARP catalytic" evidence="7">
    <location>
        <begin position="434"/>
        <end position="641"/>
    </location>
</feature>
<dbReference type="GO" id="GO:0003950">
    <property type="term" value="F:NAD+ poly-ADP-ribosyltransferase activity"/>
    <property type="evidence" value="ECO:0007669"/>
    <property type="project" value="UniProtKB-UniRule"/>
</dbReference>
<dbReference type="Gene3D" id="3.90.228.10">
    <property type="match status" value="1"/>
</dbReference>
<dbReference type="GO" id="GO:1990404">
    <property type="term" value="F:NAD+-protein mono-ADP-ribosyltransferase activity"/>
    <property type="evidence" value="ECO:0007669"/>
    <property type="project" value="TreeGrafter"/>
</dbReference>
<dbReference type="InterPro" id="IPR004170">
    <property type="entry name" value="WWE_dom"/>
</dbReference>
<gene>
    <name evidence="8" type="ORF">VZT92_016496</name>
</gene>
<evidence type="ECO:0000313" key="8">
    <source>
        <dbReference type="EMBL" id="KAK9525818.1"/>
    </source>
</evidence>
<sequence length="641" mass="71584">MPKASSSRRSKRKMADDVAVLKPPSKSSKVTFLSPSLFLLEIPADANTSLPVWDAMRSKQVDVAWTVNPYSIGVHLTPATSKQGESATPARTEGASSVAQSSPPPSGTLQPQMVIQSITPQPGASQTSCVLLTLPQNGTQLLPIPPGQAQKIPANPTLATSLIFSLPLIITQPQPAHQPGTPTKRQVLPAIQTPTATPTKLQAPSEGPVPSPFHTKTTSNIQVCDKFLLSLCDAGNKCTMHHTPYPFHWQLWSVVTHQWIDVPSRSQVPLEKSYCNIKQESICIDDGNLLCSLVFDSMEINDSSKYDGVRRLTNSDSLVINPYFPSKWKIYWWNNRDWEEYNKAASASLLKSMSEKELECTFYIGSQAYEVNFTTMIQTNFTTGFRRNVRCRPLYRSPDSMRPYLQTGILTEPVGDPPGANFSVDPLEEFSSWYPPVWCLDSEQDYSLVDLPAGTQAYRSVQNLFYESLPETEVDVVGIQQVQNLLHWDKYQRHKAYMQKQHAASQEPLERHLFHGTTKYPSVDICHNNFDPRMAGVNGTSNGFGSYFAPAASFSKTFAAKSGPDEVRCMFLAKVLVGKVSLGRSHYRRPPPLNPSTSQYLLYDTCVDNLDKPTMFVVFDSCQCYPYYLIKYRDLPKVITI</sequence>
<dbReference type="InterPro" id="IPR037197">
    <property type="entry name" value="WWE_dom_sf"/>
</dbReference>
<dbReference type="PROSITE" id="PS50918">
    <property type="entry name" value="WWE"/>
    <property type="match status" value="1"/>
</dbReference>
<feature type="region of interest" description="Disordered" evidence="5">
    <location>
        <begin position="1"/>
        <end position="29"/>
    </location>
</feature>
<evidence type="ECO:0000256" key="1">
    <source>
        <dbReference type="ARBA" id="ARBA00004123"/>
    </source>
</evidence>
<feature type="domain" description="WWE" evidence="6">
    <location>
        <begin position="314"/>
        <end position="391"/>
    </location>
</feature>
<dbReference type="InterPro" id="IPR051712">
    <property type="entry name" value="ARTD-AVP"/>
</dbReference>
<dbReference type="InterPro" id="IPR012317">
    <property type="entry name" value="Poly(ADP-ribose)pol_cat_dom"/>
</dbReference>
<dbReference type="CDD" id="cd01439">
    <property type="entry name" value="TCCD_inducible_PARP_like"/>
    <property type="match status" value="1"/>
</dbReference>
<comment type="similarity">
    <text evidence="3">Belongs to the ARTD/PARP family.</text>
</comment>
<evidence type="ECO:0000313" key="9">
    <source>
        <dbReference type="Proteomes" id="UP001488805"/>
    </source>
</evidence>
<dbReference type="SUPFAM" id="SSF56399">
    <property type="entry name" value="ADP-ribosylation"/>
    <property type="match status" value="1"/>
</dbReference>
<keyword evidence="4" id="KW-0328">Glycosyltransferase</keyword>
<evidence type="ECO:0000256" key="3">
    <source>
        <dbReference type="ARBA" id="ARBA00024347"/>
    </source>
</evidence>
<dbReference type="PANTHER" id="PTHR45740">
    <property type="entry name" value="POLY [ADP-RIBOSE] POLYMERASE"/>
    <property type="match status" value="1"/>
</dbReference>
<dbReference type="GO" id="GO:0005634">
    <property type="term" value="C:nucleus"/>
    <property type="evidence" value="ECO:0007669"/>
    <property type="project" value="UniProtKB-SubCell"/>
</dbReference>
<evidence type="ECO:0000256" key="2">
    <source>
        <dbReference type="ARBA" id="ARBA00023242"/>
    </source>
</evidence>
<evidence type="ECO:0000259" key="6">
    <source>
        <dbReference type="PROSITE" id="PS50918"/>
    </source>
</evidence>
<proteinExistence type="inferred from homology"/>
<reference evidence="8 9" key="1">
    <citation type="journal article" date="2024" name="Genome Biol. Evol.">
        <title>Chromosome-level genome assembly of the viviparous eelpout Zoarces viviparus.</title>
        <authorList>
            <person name="Fuhrmann N."/>
            <person name="Brasseur M.V."/>
            <person name="Bakowski C.E."/>
            <person name="Podsiadlowski L."/>
            <person name="Prost S."/>
            <person name="Krehenwinkel H."/>
            <person name="Mayer C."/>
        </authorList>
    </citation>
    <scope>NUCLEOTIDE SEQUENCE [LARGE SCALE GENOMIC DNA]</scope>
    <source>
        <strain evidence="8">NO-MEL_2022_Ind0_liver</strain>
    </source>
</reference>
<dbReference type="Gene3D" id="3.30.720.50">
    <property type="match status" value="1"/>
</dbReference>
<evidence type="ECO:0000256" key="4">
    <source>
        <dbReference type="RuleBase" id="RU362114"/>
    </source>
</evidence>
<dbReference type="Proteomes" id="UP001488805">
    <property type="component" value="Unassembled WGS sequence"/>
</dbReference>
<organism evidence="8 9">
    <name type="scientific">Zoarces viviparus</name>
    <name type="common">Viviparous eelpout</name>
    <name type="synonym">Blennius viviparus</name>
    <dbReference type="NCBI Taxonomy" id="48416"/>
    <lineage>
        <taxon>Eukaryota</taxon>
        <taxon>Metazoa</taxon>
        <taxon>Chordata</taxon>
        <taxon>Craniata</taxon>
        <taxon>Vertebrata</taxon>
        <taxon>Euteleostomi</taxon>
        <taxon>Actinopterygii</taxon>
        <taxon>Neopterygii</taxon>
        <taxon>Teleostei</taxon>
        <taxon>Neoteleostei</taxon>
        <taxon>Acanthomorphata</taxon>
        <taxon>Eupercaria</taxon>
        <taxon>Perciformes</taxon>
        <taxon>Cottioidei</taxon>
        <taxon>Zoarcales</taxon>
        <taxon>Zoarcidae</taxon>
        <taxon>Zoarcinae</taxon>
        <taxon>Zoarces</taxon>
    </lineage>
</organism>
<dbReference type="AlphaFoldDB" id="A0AAW1EUC0"/>
<feature type="region of interest" description="Disordered" evidence="5">
    <location>
        <begin position="80"/>
        <end position="111"/>
    </location>
</feature>